<gene>
    <name evidence="1" type="ORF">BV25DRAFT_111890</name>
</gene>
<evidence type="ECO:0000313" key="2">
    <source>
        <dbReference type="Proteomes" id="UP000814140"/>
    </source>
</evidence>
<reference evidence="1" key="2">
    <citation type="journal article" date="2022" name="New Phytol.">
        <title>Evolutionary transition to the ectomycorrhizal habit in the genomes of a hyperdiverse lineage of mushroom-forming fungi.</title>
        <authorList>
            <person name="Looney B."/>
            <person name="Miyauchi S."/>
            <person name="Morin E."/>
            <person name="Drula E."/>
            <person name="Courty P.E."/>
            <person name="Kohler A."/>
            <person name="Kuo A."/>
            <person name="LaButti K."/>
            <person name="Pangilinan J."/>
            <person name="Lipzen A."/>
            <person name="Riley R."/>
            <person name="Andreopoulos W."/>
            <person name="He G."/>
            <person name="Johnson J."/>
            <person name="Nolan M."/>
            <person name="Tritt A."/>
            <person name="Barry K.W."/>
            <person name="Grigoriev I.V."/>
            <person name="Nagy L.G."/>
            <person name="Hibbett D."/>
            <person name="Henrissat B."/>
            <person name="Matheny P.B."/>
            <person name="Labbe J."/>
            <person name="Martin F.M."/>
        </authorList>
    </citation>
    <scope>NUCLEOTIDE SEQUENCE</scope>
    <source>
        <strain evidence="1">HHB10654</strain>
    </source>
</reference>
<protein>
    <submittedName>
        <fullName evidence="1">Uncharacterized protein</fullName>
    </submittedName>
</protein>
<name>A0ACB8TL98_9AGAM</name>
<dbReference type="Proteomes" id="UP000814140">
    <property type="component" value="Unassembled WGS sequence"/>
</dbReference>
<accession>A0ACB8TL98</accession>
<sequence length="344" mass="36718">MHLGLVESMLPCALRCTHVLAHTVLPAGDAPPAETTHRTPRPAIRSKLKPSRLRARSDVRGSDLRPCPSKLPEPRRPACPLDRELEAAVCCASMTHPPASNRNIHCMSHTLSSRHGPADHARQDLPSSCAFSYVAHHAQGQAHDTPPAQAAGPVPACLWHSCVPCNFYVECLTGGCTGRYPAHAGISSITSRICPGPPLRVLLPKCPSGPQAKPPAAPGTSAIAIASYFAAGRKIPRRRHGYAAATDAARIRRPCSQPERGTWPSAARRHRGCTTSGPPKGSDSSAHERSCGCRPTRLESLSLCGARLKLDTAEGARYFSRTSRRPPAGSKSRPAGPRQRPGPR</sequence>
<organism evidence="1 2">
    <name type="scientific">Artomyces pyxidatus</name>
    <dbReference type="NCBI Taxonomy" id="48021"/>
    <lineage>
        <taxon>Eukaryota</taxon>
        <taxon>Fungi</taxon>
        <taxon>Dikarya</taxon>
        <taxon>Basidiomycota</taxon>
        <taxon>Agaricomycotina</taxon>
        <taxon>Agaricomycetes</taxon>
        <taxon>Russulales</taxon>
        <taxon>Auriscalpiaceae</taxon>
        <taxon>Artomyces</taxon>
    </lineage>
</organism>
<evidence type="ECO:0000313" key="1">
    <source>
        <dbReference type="EMBL" id="KAI0069179.1"/>
    </source>
</evidence>
<reference evidence="1" key="1">
    <citation type="submission" date="2021-03" db="EMBL/GenBank/DDBJ databases">
        <authorList>
            <consortium name="DOE Joint Genome Institute"/>
            <person name="Ahrendt S."/>
            <person name="Looney B.P."/>
            <person name="Miyauchi S."/>
            <person name="Morin E."/>
            <person name="Drula E."/>
            <person name="Courty P.E."/>
            <person name="Chicoki N."/>
            <person name="Fauchery L."/>
            <person name="Kohler A."/>
            <person name="Kuo A."/>
            <person name="Labutti K."/>
            <person name="Pangilinan J."/>
            <person name="Lipzen A."/>
            <person name="Riley R."/>
            <person name="Andreopoulos W."/>
            <person name="He G."/>
            <person name="Johnson J."/>
            <person name="Barry K.W."/>
            <person name="Grigoriev I.V."/>
            <person name="Nagy L."/>
            <person name="Hibbett D."/>
            <person name="Henrissat B."/>
            <person name="Matheny P.B."/>
            <person name="Labbe J."/>
            <person name="Martin F."/>
        </authorList>
    </citation>
    <scope>NUCLEOTIDE SEQUENCE</scope>
    <source>
        <strain evidence="1">HHB10654</strain>
    </source>
</reference>
<dbReference type="EMBL" id="MU277187">
    <property type="protein sequence ID" value="KAI0069179.1"/>
    <property type="molecule type" value="Genomic_DNA"/>
</dbReference>
<keyword evidence="2" id="KW-1185">Reference proteome</keyword>
<proteinExistence type="predicted"/>
<comment type="caution">
    <text evidence="1">The sequence shown here is derived from an EMBL/GenBank/DDBJ whole genome shotgun (WGS) entry which is preliminary data.</text>
</comment>